<dbReference type="InterPro" id="IPR029071">
    <property type="entry name" value="Ubiquitin-like_domsf"/>
</dbReference>
<reference evidence="1" key="1">
    <citation type="submission" date="2021-01" db="EMBL/GenBank/DDBJ databases">
        <authorList>
            <person name="Corre E."/>
            <person name="Pelletier E."/>
            <person name="Niang G."/>
            <person name="Scheremetjew M."/>
            <person name="Finn R."/>
            <person name="Kale V."/>
            <person name="Holt S."/>
            <person name="Cochrane G."/>
            <person name="Meng A."/>
            <person name="Brown T."/>
            <person name="Cohen L."/>
        </authorList>
    </citation>
    <scope>NUCLEOTIDE SEQUENCE</scope>
    <source>
        <strain evidence="1">SPMC142</strain>
    </source>
</reference>
<organism evidence="1">
    <name type="scientific">Strombidinopsis acuminata</name>
    <dbReference type="NCBI Taxonomy" id="141414"/>
    <lineage>
        <taxon>Eukaryota</taxon>
        <taxon>Sar</taxon>
        <taxon>Alveolata</taxon>
        <taxon>Ciliophora</taxon>
        <taxon>Intramacronucleata</taxon>
        <taxon>Spirotrichea</taxon>
        <taxon>Choreotrichia</taxon>
        <taxon>Choreotrichida</taxon>
        <taxon>Strombidinopsidae</taxon>
        <taxon>Strombidinopsis</taxon>
    </lineage>
</organism>
<accession>A0A7S3W9Y3</accession>
<dbReference type="AlphaFoldDB" id="A0A7S3W9Y3"/>
<evidence type="ECO:0008006" key="2">
    <source>
        <dbReference type="Google" id="ProtNLM"/>
    </source>
</evidence>
<protein>
    <recommendedName>
        <fullName evidence="2">Ubiquitin-like domain-containing protein</fullName>
    </recommendedName>
</protein>
<dbReference type="CDD" id="cd17039">
    <property type="entry name" value="Ubl_ubiquitin_like"/>
    <property type="match status" value="1"/>
</dbReference>
<proteinExistence type="predicted"/>
<dbReference type="SUPFAM" id="SSF54236">
    <property type="entry name" value="Ubiquitin-like"/>
    <property type="match status" value="1"/>
</dbReference>
<gene>
    <name evidence="1" type="ORF">SACU0126_LOCUS10928</name>
</gene>
<sequence>MQRTHRDQGWALVKGPGFGVEGPLLLPASGNDEDAQAALKENQVVEFVRVRYGMQIIFEVMVPRDATVAELMAMLSARTGLKPWRTILTKALPPVSEQTGHLLPYDYTSNDDVLDPKQRICDIGLQADQPLNLIYLGTFDADFNRN</sequence>
<evidence type="ECO:0000313" key="1">
    <source>
        <dbReference type="EMBL" id="CAE0545745.1"/>
    </source>
</evidence>
<dbReference type="EMBL" id="HBIQ01033392">
    <property type="protein sequence ID" value="CAE0545745.1"/>
    <property type="molecule type" value="Transcribed_RNA"/>
</dbReference>
<name>A0A7S3W9Y3_9SPIT</name>